<dbReference type="EMBL" id="CAKOGL010000005">
    <property type="protein sequence ID" value="CAH2086273.1"/>
    <property type="molecule type" value="Genomic_DNA"/>
</dbReference>
<accession>A0AAU9TI05</accession>
<reference evidence="2" key="1">
    <citation type="submission" date="2022-03" db="EMBL/GenBank/DDBJ databases">
        <authorList>
            <person name="Tunstrom K."/>
        </authorList>
    </citation>
    <scope>NUCLEOTIDE SEQUENCE</scope>
</reference>
<feature type="compositionally biased region" description="Pro residues" evidence="1">
    <location>
        <begin position="45"/>
        <end position="54"/>
    </location>
</feature>
<dbReference type="AlphaFoldDB" id="A0AAU9TI05"/>
<evidence type="ECO:0000313" key="3">
    <source>
        <dbReference type="Proteomes" id="UP001153954"/>
    </source>
</evidence>
<evidence type="ECO:0000256" key="1">
    <source>
        <dbReference type="SAM" id="MobiDB-lite"/>
    </source>
</evidence>
<organism evidence="2 3">
    <name type="scientific">Euphydryas editha</name>
    <name type="common">Edith's checkerspot</name>
    <dbReference type="NCBI Taxonomy" id="104508"/>
    <lineage>
        <taxon>Eukaryota</taxon>
        <taxon>Metazoa</taxon>
        <taxon>Ecdysozoa</taxon>
        <taxon>Arthropoda</taxon>
        <taxon>Hexapoda</taxon>
        <taxon>Insecta</taxon>
        <taxon>Pterygota</taxon>
        <taxon>Neoptera</taxon>
        <taxon>Endopterygota</taxon>
        <taxon>Lepidoptera</taxon>
        <taxon>Glossata</taxon>
        <taxon>Ditrysia</taxon>
        <taxon>Papilionoidea</taxon>
        <taxon>Nymphalidae</taxon>
        <taxon>Nymphalinae</taxon>
        <taxon>Euphydryas</taxon>
    </lineage>
</organism>
<feature type="region of interest" description="Disordered" evidence="1">
    <location>
        <begin position="18"/>
        <end position="61"/>
    </location>
</feature>
<proteinExistence type="predicted"/>
<keyword evidence="3" id="KW-1185">Reference proteome</keyword>
<gene>
    <name evidence="2" type="ORF">EEDITHA_LOCUS2674</name>
</gene>
<sequence>MTSVDEFVNSSGWLIKVSGAQRGRERHAAPAADAHGGRLAARAQPPRPQPPPRPYDNMELSDVPRHRPLAFDKVTPTIYIFIT</sequence>
<protein>
    <submittedName>
        <fullName evidence="2">Uncharacterized protein</fullName>
    </submittedName>
</protein>
<name>A0AAU9TI05_EUPED</name>
<dbReference type="Proteomes" id="UP001153954">
    <property type="component" value="Unassembled WGS sequence"/>
</dbReference>
<comment type="caution">
    <text evidence="2">The sequence shown here is derived from an EMBL/GenBank/DDBJ whole genome shotgun (WGS) entry which is preliminary data.</text>
</comment>
<evidence type="ECO:0000313" key="2">
    <source>
        <dbReference type="EMBL" id="CAH2086273.1"/>
    </source>
</evidence>